<comment type="caution">
    <text evidence="5">The sequence shown here is derived from an EMBL/GenBank/DDBJ whole genome shotgun (WGS) entry which is preliminary data.</text>
</comment>
<organism evidence="5 6">
    <name type="scientific">Odoribacter splanchnicus</name>
    <dbReference type="NCBI Taxonomy" id="28118"/>
    <lineage>
        <taxon>Bacteria</taxon>
        <taxon>Pseudomonadati</taxon>
        <taxon>Bacteroidota</taxon>
        <taxon>Bacteroidia</taxon>
        <taxon>Bacteroidales</taxon>
        <taxon>Odoribacteraceae</taxon>
        <taxon>Odoribacter</taxon>
    </lineage>
</organism>
<accession>A0AAW5C3H7</accession>
<dbReference type="EMBL" id="JAKNDN010000009">
    <property type="protein sequence ID" value="MCG4959378.1"/>
    <property type="molecule type" value="Genomic_DNA"/>
</dbReference>
<dbReference type="PANTHER" id="PTHR12526:SF629">
    <property type="entry name" value="TEICHURONIC ACID BIOSYNTHESIS GLYCOSYLTRANSFERASE TUAH-RELATED"/>
    <property type="match status" value="1"/>
</dbReference>
<dbReference type="SUPFAM" id="SSF53756">
    <property type="entry name" value="UDP-Glycosyltransferase/glycogen phosphorylase"/>
    <property type="match status" value="1"/>
</dbReference>
<evidence type="ECO:0000259" key="4">
    <source>
        <dbReference type="Pfam" id="PF13439"/>
    </source>
</evidence>
<dbReference type="GO" id="GO:0016757">
    <property type="term" value="F:glycosyltransferase activity"/>
    <property type="evidence" value="ECO:0007669"/>
    <property type="project" value="UniProtKB-KW"/>
</dbReference>
<evidence type="ECO:0000313" key="5">
    <source>
        <dbReference type="EMBL" id="MCG4959378.1"/>
    </source>
</evidence>
<feature type="domain" description="Glycosyltransferase subfamily 4-like N-terminal" evidence="4">
    <location>
        <begin position="15"/>
        <end position="152"/>
    </location>
</feature>
<evidence type="ECO:0000256" key="1">
    <source>
        <dbReference type="ARBA" id="ARBA00022676"/>
    </source>
</evidence>
<sequence>MRLLGVFHCIDIINYHMLQAMRGKGIETYATYTSDEEREALPKECVALRIPHFKSKFKYASIKEVRSIIKKYRIDVIYASSSIDLSIALFASWGTPARVVGYRGTQAKIRRSDPTYYLGILNPRIAHVMCATEDIKQQLARFISPDRMTVSPKPYEVMWMEDVWAHPKSVAGIPSTAFQVICLANTKGRSFKGLRILIRALELLTDTDIHLIYLGEYDKADYKLAQNGPAAKQIHMLGPHKDAVYYLPGKDVCICPSTRDASPRSLREAMACKVACIVTDIPGARDLVVDGRTGIIVQAGSPQAIAEGIRVLAADRAKTKMMGEAGYQRIRTDYTMEEYVRRLKGVFDAIMTK</sequence>
<proteinExistence type="predicted"/>
<dbReference type="AlphaFoldDB" id="A0AAW5C3H7"/>
<gene>
    <name evidence="5" type="ORF">L0P03_05830</name>
</gene>
<dbReference type="Proteomes" id="UP001199750">
    <property type="component" value="Unassembled WGS sequence"/>
</dbReference>
<dbReference type="GeneID" id="61276772"/>
<keyword evidence="2 5" id="KW-0808">Transferase</keyword>
<reference evidence="5" key="1">
    <citation type="submission" date="2022-01" db="EMBL/GenBank/DDBJ databases">
        <title>Collection of gut derived symbiotic bacterial strains cultured from healthy donors.</title>
        <authorList>
            <person name="Lin H."/>
            <person name="Kohout C."/>
            <person name="Waligurski E."/>
            <person name="Pamer E.G."/>
        </authorList>
    </citation>
    <scope>NUCLEOTIDE SEQUENCE</scope>
    <source>
        <strain evidence="5">DFI.1.149</strain>
    </source>
</reference>
<protein>
    <submittedName>
        <fullName evidence="5">Glycosyltransferase</fullName>
        <ecNumber evidence="5">2.4.-.-</ecNumber>
    </submittedName>
</protein>
<feature type="domain" description="Glycosyl transferase family 1" evidence="3">
    <location>
        <begin position="180"/>
        <end position="329"/>
    </location>
</feature>
<name>A0AAW5C3H7_9BACT</name>
<dbReference type="InterPro" id="IPR028098">
    <property type="entry name" value="Glyco_trans_4-like_N"/>
</dbReference>
<dbReference type="RefSeq" id="WP_041557054.1">
    <property type="nucleotide sequence ID" value="NZ_CABJFF010000004.1"/>
</dbReference>
<dbReference type="PANTHER" id="PTHR12526">
    <property type="entry name" value="GLYCOSYLTRANSFERASE"/>
    <property type="match status" value="1"/>
</dbReference>
<dbReference type="Pfam" id="PF13439">
    <property type="entry name" value="Glyco_transf_4"/>
    <property type="match status" value="1"/>
</dbReference>
<keyword evidence="1 5" id="KW-0328">Glycosyltransferase</keyword>
<evidence type="ECO:0000256" key="2">
    <source>
        <dbReference type="ARBA" id="ARBA00022679"/>
    </source>
</evidence>
<dbReference type="EC" id="2.4.-.-" evidence="5"/>
<dbReference type="Pfam" id="PF00534">
    <property type="entry name" value="Glycos_transf_1"/>
    <property type="match status" value="1"/>
</dbReference>
<evidence type="ECO:0000313" key="6">
    <source>
        <dbReference type="Proteomes" id="UP001199750"/>
    </source>
</evidence>
<evidence type="ECO:0000259" key="3">
    <source>
        <dbReference type="Pfam" id="PF00534"/>
    </source>
</evidence>
<dbReference type="Gene3D" id="3.40.50.2000">
    <property type="entry name" value="Glycogen Phosphorylase B"/>
    <property type="match status" value="2"/>
</dbReference>
<dbReference type="InterPro" id="IPR001296">
    <property type="entry name" value="Glyco_trans_1"/>
</dbReference>